<dbReference type="EMBL" id="KV407454">
    <property type="protein sequence ID" value="KZF26848.1"/>
    <property type="molecule type" value="Genomic_DNA"/>
</dbReference>
<evidence type="ECO:0000256" key="1">
    <source>
        <dbReference type="SAM" id="MobiDB-lite"/>
    </source>
</evidence>
<dbReference type="OMA" id="EMWSRCK"/>
<organism evidence="2 3">
    <name type="scientific">Xylona heveae (strain CBS 132557 / TC161)</name>
    <dbReference type="NCBI Taxonomy" id="1328760"/>
    <lineage>
        <taxon>Eukaryota</taxon>
        <taxon>Fungi</taxon>
        <taxon>Dikarya</taxon>
        <taxon>Ascomycota</taxon>
        <taxon>Pezizomycotina</taxon>
        <taxon>Xylonomycetes</taxon>
        <taxon>Xylonales</taxon>
        <taxon>Xylonaceae</taxon>
        <taxon>Xylona</taxon>
    </lineage>
</organism>
<feature type="region of interest" description="Disordered" evidence="1">
    <location>
        <begin position="34"/>
        <end position="54"/>
    </location>
</feature>
<feature type="region of interest" description="Disordered" evidence="1">
    <location>
        <begin position="256"/>
        <end position="385"/>
    </location>
</feature>
<dbReference type="OrthoDB" id="5327145at2759"/>
<dbReference type="AlphaFoldDB" id="A0A165K0F5"/>
<accession>A0A165K0F5</accession>
<dbReference type="RefSeq" id="XP_018192403.1">
    <property type="nucleotide sequence ID" value="XM_018331673.1"/>
</dbReference>
<dbReference type="InParanoid" id="A0A165K0F5"/>
<reference evidence="2 3" key="1">
    <citation type="journal article" date="2016" name="Fungal Biol.">
        <title>The genome of Xylona heveae provides a window into fungal endophytism.</title>
        <authorList>
            <person name="Gazis R."/>
            <person name="Kuo A."/>
            <person name="Riley R."/>
            <person name="LaButti K."/>
            <person name="Lipzen A."/>
            <person name="Lin J."/>
            <person name="Amirebrahimi M."/>
            <person name="Hesse C.N."/>
            <person name="Spatafora J.W."/>
            <person name="Henrissat B."/>
            <person name="Hainaut M."/>
            <person name="Grigoriev I.V."/>
            <person name="Hibbett D.S."/>
        </authorList>
    </citation>
    <scope>NUCLEOTIDE SEQUENCE [LARGE SCALE GENOMIC DNA]</scope>
    <source>
        <strain evidence="2 3">TC161</strain>
    </source>
</reference>
<sequence length="451" mass="49716">MLAAHDQENLVHSHQAAAAAKPLNHGAKQLQFRTPAAKAPKTPFKIPLNDENAPNTFNGKFQKSTVKGQAFQMANGKNGPAVDKNAFITPMGPSTRAPLGMKTTNAKAKTIQTPAGQALGTVNEKNQQRSTTSRKVKTRQPQIEVFKSTETGNLEDEEIPDIEYMPPRSKDIQDYPDDFLLNMDYSQLRGSNLTRGWYQTYCNPVGPDGLTKFQRQEKEAQARHEKEVDTMLRKAFDEMTFDLPEVQNNDICANQKIKTQSESSKRIPSSKGLQARQKTSRPLAKGPSSLRSKAAASALSYHNPASEASNPNQARPLIRAKVPTSIMGRSKQAPAPTNPSSMRHTAAKVTSQNTIGYTRGRATSVSLRANDSSESSKSKSIDATVSSEHQPLINHFEAHYSPEAGSDEWNKLRGYDTAEDEDEDIEDALKGRGNNFLYLDEDADKDFVLTL</sequence>
<feature type="compositionally biased region" description="Polar residues" evidence="1">
    <location>
        <begin position="338"/>
        <end position="370"/>
    </location>
</feature>
<keyword evidence="3" id="KW-1185">Reference proteome</keyword>
<evidence type="ECO:0000313" key="3">
    <source>
        <dbReference type="Proteomes" id="UP000076632"/>
    </source>
</evidence>
<dbReference type="Proteomes" id="UP000076632">
    <property type="component" value="Unassembled WGS sequence"/>
</dbReference>
<gene>
    <name evidence="2" type="ORF">L228DRAFT_243373</name>
</gene>
<evidence type="ECO:0000313" key="2">
    <source>
        <dbReference type="EMBL" id="KZF26848.1"/>
    </source>
</evidence>
<dbReference type="GeneID" id="28896810"/>
<protein>
    <submittedName>
        <fullName evidence="2">Uncharacterized protein</fullName>
    </submittedName>
</protein>
<name>A0A165K0F5_XYLHT</name>
<feature type="compositionally biased region" description="Low complexity" evidence="1">
    <location>
        <begin position="288"/>
        <end position="300"/>
    </location>
</feature>
<proteinExistence type="predicted"/>